<keyword evidence="2" id="KW-1185">Reference proteome</keyword>
<dbReference type="AlphaFoldDB" id="M4BXM0"/>
<accession>M4BXM0</accession>
<dbReference type="Proteomes" id="UP000011713">
    <property type="component" value="Unassembled WGS sequence"/>
</dbReference>
<evidence type="ECO:0000313" key="2">
    <source>
        <dbReference type="Proteomes" id="UP000011713"/>
    </source>
</evidence>
<dbReference type="VEuPathDB" id="FungiDB:HpaG811301"/>
<dbReference type="InParanoid" id="M4BXM0"/>
<organism evidence="1 2">
    <name type="scientific">Hyaloperonospora arabidopsidis (strain Emoy2)</name>
    <name type="common">Downy mildew agent</name>
    <name type="synonym">Peronospora arabidopsidis</name>
    <dbReference type="NCBI Taxonomy" id="559515"/>
    <lineage>
        <taxon>Eukaryota</taxon>
        <taxon>Sar</taxon>
        <taxon>Stramenopiles</taxon>
        <taxon>Oomycota</taxon>
        <taxon>Peronosporomycetes</taxon>
        <taxon>Peronosporales</taxon>
        <taxon>Peronosporaceae</taxon>
        <taxon>Hyaloperonospora</taxon>
    </lineage>
</organism>
<reference evidence="2" key="1">
    <citation type="journal article" date="2010" name="Science">
        <title>Signatures of adaptation to obligate biotrophy in the Hyaloperonospora arabidopsidis genome.</title>
        <authorList>
            <person name="Baxter L."/>
            <person name="Tripathy S."/>
            <person name="Ishaque N."/>
            <person name="Boot N."/>
            <person name="Cabral A."/>
            <person name="Kemen E."/>
            <person name="Thines M."/>
            <person name="Ah-Fong A."/>
            <person name="Anderson R."/>
            <person name="Badejoko W."/>
            <person name="Bittner-Eddy P."/>
            <person name="Boore J.L."/>
            <person name="Chibucos M.C."/>
            <person name="Coates M."/>
            <person name="Dehal P."/>
            <person name="Delehaunty K."/>
            <person name="Dong S."/>
            <person name="Downton P."/>
            <person name="Dumas B."/>
            <person name="Fabro G."/>
            <person name="Fronick C."/>
            <person name="Fuerstenberg S.I."/>
            <person name="Fulton L."/>
            <person name="Gaulin E."/>
            <person name="Govers F."/>
            <person name="Hughes L."/>
            <person name="Humphray S."/>
            <person name="Jiang R.H."/>
            <person name="Judelson H."/>
            <person name="Kamoun S."/>
            <person name="Kyung K."/>
            <person name="Meijer H."/>
            <person name="Minx P."/>
            <person name="Morris P."/>
            <person name="Nelson J."/>
            <person name="Phuntumart V."/>
            <person name="Qutob D."/>
            <person name="Rehmany A."/>
            <person name="Rougon-Cardoso A."/>
            <person name="Ryden P."/>
            <person name="Torto-Alalibo T."/>
            <person name="Studholme D."/>
            <person name="Wang Y."/>
            <person name="Win J."/>
            <person name="Wood J."/>
            <person name="Clifton S.W."/>
            <person name="Rogers J."/>
            <person name="Van den Ackerveken G."/>
            <person name="Jones J.D."/>
            <person name="McDowell J.M."/>
            <person name="Beynon J."/>
            <person name="Tyler B.M."/>
        </authorList>
    </citation>
    <scope>NUCLEOTIDE SEQUENCE [LARGE SCALE GENOMIC DNA]</scope>
    <source>
        <strain evidence="2">Emoy2</strain>
    </source>
</reference>
<sequence length="90" mass="9927">MFSQHKGVPCYNVCTSRSKSVASSSSNVETRQHLSTATDEAQTLALRHWAFPLMKKDAAKGLAALTAGLINSFTTSCTHSYMYNKRTRVK</sequence>
<reference evidence="1" key="2">
    <citation type="submission" date="2015-06" db="UniProtKB">
        <authorList>
            <consortium name="EnsemblProtists"/>
        </authorList>
    </citation>
    <scope>IDENTIFICATION</scope>
    <source>
        <strain evidence="1">Emoy2</strain>
    </source>
</reference>
<protein>
    <submittedName>
        <fullName evidence="1">Uncharacterized protein</fullName>
    </submittedName>
</protein>
<dbReference type="HOGENOM" id="CLU_2445466_0_0_1"/>
<proteinExistence type="predicted"/>
<name>M4BXM0_HYAAE</name>
<evidence type="ECO:0000313" key="1">
    <source>
        <dbReference type="EnsemblProtists" id="HpaP811301"/>
    </source>
</evidence>
<dbReference type="EnsemblProtists" id="HpaT811301">
    <property type="protein sequence ID" value="HpaP811301"/>
    <property type="gene ID" value="HpaG811301"/>
</dbReference>
<dbReference type="EMBL" id="JH598028">
    <property type="status" value="NOT_ANNOTATED_CDS"/>
    <property type="molecule type" value="Genomic_DNA"/>
</dbReference>